<accession>A0AAV9IER7</accession>
<dbReference type="Gene3D" id="3.40.50.1820">
    <property type="entry name" value="alpha/beta hydrolase"/>
    <property type="match status" value="1"/>
</dbReference>
<dbReference type="Proteomes" id="UP001300502">
    <property type="component" value="Unassembled WGS sequence"/>
</dbReference>
<dbReference type="EMBL" id="JANCYU010000034">
    <property type="protein sequence ID" value="KAK4525809.1"/>
    <property type="molecule type" value="Genomic_DNA"/>
</dbReference>
<name>A0AAV9IER7_9RHOD</name>
<comment type="caution">
    <text evidence="2">The sequence shown here is derived from an EMBL/GenBank/DDBJ whole genome shotgun (WGS) entry which is preliminary data.</text>
</comment>
<keyword evidence="3" id="KW-1185">Reference proteome</keyword>
<evidence type="ECO:0000313" key="2">
    <source>
        <dbReference type="EMBL" id="KAK4525809.1"/>
    </source>
</evidence>
<protein>
    <recommendedName>
        <fullName evidence="1">Serine aminopeptidase S33 domain-containing protein</fullName>
    </recommendedName>
</protein>
<gene>
    <name evidence="2" type="ORF">GAYE_SCF17G3718</name>
</gene>
<sequence length="511" mass="59085">MLSTFGCLSHLSYFTKQKNDIHECKPRKSCLKRTRTYRYFVEKSVGGVDRNIPGEEKPNKEDQDVQPLEPLFQYELEKEGACTGNFMVFSNDNLSFCCFDPKEDSECCDKDCLDSKTTSSPMGCSLSGEVFLPFRSIFVSYRCPLSQVPCLTCARKAPLLSSPSMETICSPLTYSYEFLSLSDKRFLFVQRWTTKKINHRKRVLVVHDIGSYGSFACFRLIPTLLNGGYDLWTFDLRGHGRSMENQVEEEFDFEWLEVWSSDLHQVVVHILEKSKNDEEMTDSLYLYGEGFGASIVLDYVIRYSQQDKLPRQVKGVVACGVMLRQLPSKYNISEYASKTWKQLSKGQRIFEGFLLLQKFLQLLGQLLPSVVCQMRVDPTQWGLLPVDFSLLSRDLRVIEALREDSHRLRNIAFQHALTLWELCHQLDILLKRKTLCSLCPHISFGFFHGGDDVLSPVSDLPFYEKNMNLLDNHSKGVQVFVYEKARHYLAHETLPVRRQFLEDMIGWLNRL</sequence>
<dbReference type="Pfam" id="PF12146">
    <property type="entry name" value="Hydrolase_4"/>
    <property type="match status" value="1"/>
</dbReference>
<feature type="domain" description="Serine aminopeptidase S33" evidence="1">
    <location>
        <begin position="199"/>
        <end position="493"/>
    </location>
</feature>
<evidence type="ECO:0000259" key="1">
    <source>
        <dbReference type="Pfam" id="PF12146"/>
    </source>
</evidence>
<dbReference type="InterPro" id="IPR022742">
    <property type="entry name" value="Hydrolase_4"/>
</dbReference>
<proteinExistence type="predicted"/>
<dbReference type="InterPro" id="IPR029058">
    <property type="entry name" value="AB_hydrolase_fold"/>
</dbReference>
<dbReference type="AlphaFoldDB" id="A0AAV9IER7"/>
<dbReference type="InterPro" id="IPR051044">
    <property type="entry name" value="MAG_DAG_Lipase"/>
</dbReference>
<reference evidence="2 3" key="1">
    <citation type="submission" date="2022-07" db="EMBL/GenBank/DDBJ databases">
        <title>Genome-wide signatures of adaptation to extreme environments.</title>
        <authorList>
            <person name="Cho C.H."/>
            <person name="Yoon H.S."/>
        </authorList>
    </citation>
    <scope>NUCLEOTIDE SEQUENCE [LARGE SCALE GENOMIC DNA]</scope>
    <source>
        <strain evidence="2 3">108.79 E11</strain>
    </source>
</reference>
<dbReference type="SUPFAM" id="SSF53474">
    <property type="entry name" value="alpha/beta-Hydrolases"/>
    <property type="match status" value="1"/>
</dbReference>
<organism evidence="2 3">
    <name type="scientific">Galdieria yellowstonensis</name>
    <dbReference type="NCBI Taxonomy" id="3028027"/>
    <lineage>
        <taxon>Eukaryota</taxon>
        <taxon>Rhodophyta</taxon>
        <taxon>Bangiophyceae</taxon>
        <taxon>Galdieriales</taxon>
        <taxon>Galdieriaceae</taxon>
        <taxon>Galdieria</taxon>
    </lineage>
</organism>
<dbReference type="PANTHER" id="PTHR11614">
    <property type="entry name" value="PHOSPHOLIPASE-RELATED"/>
    <property type="match status" value="1"/>
</dbReference>
<evidence type="ECO:0000313" key="3">
    <source>
        <dbReference type="Proteomes" id="UP001300502"/>
    </source>
</evidence>